<dbReference type="CDD" id="cd02440">
    <property type="entry name" value="AdoMet_MTases"/>
    <property type="match status" value="1"/>
</dbReference>
<keyword evidence="3" id="KW-0808">Transferase</keyword>
<evidence type="ECO:0000256" key="3">
    <source>
        <dbReference type="ARBA" id="ARBA00022679"/>
    </source>
</evidence>
<accession>A0A9X8WLI4</accession>
<dbReference type="GO" id="GO:0008757">
    <property type="term" value="F:S-adenosylmethionine-dependent methyltransferase activity"/>
    <property type="evidence" value="ECO:0007669"/>
    <property type="project" value="InterPro"/>
</dbReference>
<sequence length="243" mass="27609">MNHSYQDALAIIGIEGAHPGGFELTKQLLKNEEIDHTSMILDAGCGTGQTSSYLAKTFLCQVSALDNHPEMVKHATKRFQQANLSIDLYKSSIEELPFDNNSFDFIIAESTTAFTDIQKSLREFFRVLKQEGTLLSIDMTAETNLDSTSKKEIMDFYNLRELLTQSEWLKAFQENGFTDLKILRSSTVLEELMNSSASNSFVQPLNESLERVMDEHYRLILSYGNSLGYRVYRASKKKGIHHE</sequence>
<evidence type="ECO:0000259" key="5">
    <source>
        <dbReference type="Pfam" id="PF08241"/>
    </source>
</evidence>
<feature type="domain" description="Methyltransferase type 11" evidence="5">
    <location>
        <begin position="41"/>
        <end position="135"/>
    </location>
</feature>
<proteinExistence type="predicted"/>
<comment type="pathway">
    <text evidence="4">Phospholipid metabolism.</text>
</comment>
<dbReference type="InterPro" id="IPR013216">
    <property type="entry name" value="Methyltransf_11"/>
</dbReference>
<comment type="pathway">
    <text evidence="1">Lipid metabolism.</text>
</comment>
<dbReference type="SUPFAM" id="SSF53335">
    <property type="entry name" value="S-adenosyl-L-methionine-dependent methyltransferases"/>
    <property type="match status" value="1"/>
</dbReference>
<dbReference type="Proteomes" id="UP000185829">
    <property type="component" value="Unassembled WGS sequence"/>
</dbReference>
<dbReference type="RefSeq" id="WP_076369147.1">
    <property type="nucleotide sequence ID" value="NZ_FTMX01000005.1"/>
</dbReference>
<dbReference type="Pfam" id="PF08241">
    <property type="entry name" value="Methyltransf_11"/>
    <property type="match status" value="1"/>
</dbReference>
<keyword evidence="2" id="KW-0489">Methyltransferase</keyword>
<gene>
    <name evidence="6" type="ORF">SAMN05878482_10581</name>
</gene>
<protein>
    <submittedName>
        <fullName evidence="6">Ubiquinone/menaquinone biosynthesis C-methylase UbiE</fullName>
    </submittedName>
</protein>
<evidence type="ECO:0000313" key="7">
    <source>
        <dbReference type="Proteomes" id="UP000185829"/>
    </source>
</evidence>
<reference evidence="6 7" key="1">
    <citation type="submission" date="2017-01" db="EMBL/GenBank/DDBJ databases">
        <authorList>
            <person name="Varghese N."/>
            <person name="Submissions S."/>
        </authorList>
    </citation>
    <scope>NUCLEOTIDE SEQUENCE [LARGE SCALE GENOMIC DNA]</scope>
    <source>
        <strain evidence="6 7">RUG2-6</strain>
    </source>
</reference>
<dbReference type="GO" id="GO:0032259">
    <property type="term" value="P:methylation"/>
    <property type="evidence" value="ECO:0007669"/>
    <property type="project" value="UniProtKB-KW"/>
</dbReference>
<dbReference type="Gene3D" id="3.40.50.150">
    <property type="entry name" value="Vaccinia Virus protein VP39"/>
    <property type="match status" value="1"/>
</dbReference>
<dbReference type="PANTHER" id="PTHR44307:SF2">
    <property type="entry name" value="PHOSPHOETHANOLAMINE METHYLTRANSFERASE ISOFORM X1"/>
    <property type="match status" value="1"/>
</dbReference>
<evidence type="ECO:0000313" key="6">
    <source>
        <dbReference type="EMBL" id="SIR69790.1"/>
    </source>
</evidence>
<organism evidence="6 7">
    <name type="scientific">Peribacillus simplex</name>
    <dbReference type="NCBI Taxonomy" id="1478"/>
    <lineage>
        <taxon>Bacteria</taxon>
        <taxon>Bacillati</taxon>
        <taxon>Bacillota</taxon>
        <taxon>Bacilli</taxon>
        <taxon>Bacillales</taxon>
        <taxon>Bacillaceae</taxon>
        <taxon>Peribacillus</taxon>
    </lineage>
</organism>
<keyword evidence="6" id="KW-0830">Ubiquinone</keyword>
<evidence type="ECO:0000256" key="2">
    <source>
        <dbReference type="ARBA" id="ARBA00022603"/>
    </source>
</evidence>
<dbReference type="EMBL" id="FTMX01000005">
    <property type="protein sequence ID" value="SIR69790.1"/>
    <property type="molecule type" value="Genomic_DNA"/>
</dbReference>
<comment type="caution">
    <text evidence="6">The sequence shown here is derived from an EMBL/GenBank/DDBJ whole genome shotgun (WGS) entry which is preliminary data.</text>
</comment>
<evidence type="ECO:0000256" key="1">
    <source>
        <dbReference type="ARBA" id="ARBA00005189"/>
    </source>
</evidence>
<dbReference type="PANTHER" id="PTHR44307">
    <property type="entry name" value="PHOSPHOETHANOLAMINE METHYLTRANSFERASE"/>
    <property type="match status" value="1"/>
</dbReference>
<dbReference type="AlphaFoldDB" id="A0A9X8WLI4"/>
<evidence type="ECO:0000256" key="4">
    <source>
        <dbReference type="ARBA" id="ARBA00025707"/>
    </source>
</evidence>
<dbReference type="InterPro" id="IPR029063">
    <property type="entry name" value="SAM-dependent_MTases_sf"/>
</dbReference>
<name>A0A9X8WLI4_9BACI</name>